<comment type="caution">
    <text evidence="17">The sequence shown here is derived from an EMBL/GenBank/DDBJ whole genome shotgun (WGS) entry which is preliminary data.</text>
</comment>
<evidence type="ECO:0000256" key="14">
    <source>
        <dbReference type="PROSITE-ProRule" id="PRU00175"/>
    </source>
</evidence>
<evidence type="ECO:0000256" key="1">
    <source>
        <dbReference type="ARBA" id="ARBA00000900"/>
    </source>
</evidence>
<reference evidence="17" key="1">
    <citation type="journal article" date="2023" name="Plant J.">
        <title>The genome of the king protea, Protea cynaroides.</title>
        <authorList>
            <person name="Chang J."/>
            <person name="Duong T.A."/>
            <person name="Schoeman C."/>
            <person name="Ma X."/>
            <person name="Roodt D."/>
            <person name="Barker N."/>
            <person name="Li Z."/>
            <person name="Van de Peer Y."/>
            <person name="Mizrachi E."/>
        </authorList>
    </citation>
    <scope>NUCLEOTIDE SEQUENCE</scope>
    <source>
        <tissue evidence="17">Young leaves</tissue>
    </source>
</reference>
<gene>
    <name evidence="17" type="ORF">NE237_006255</name>
</gene>
<evidence type="ECO:0000256" key="15">
    <source>
        <dbReference type="SAM" id="Phobius"/>
    </source>
</evidence>
<evidence type="ECO:0000256" key="11">
    <source>
        <dbReference type="ARBA" id="ARBA00022989"/>
    </source>
</evidence>
<evidence type="ECO:0000256" key="12">
    <source>
        <dbReference type="ARBA" id="ARBA00023136"/>
    </source>
</evidence>
<dbReference type="InterPro" id="IPR013083">
    <property type="entry name" value="Znf_RING/FYVE/PHD"/>
</dbReference>
<dbReference type="InterPro" id="IPR001841">
    <property type="entry name" value="Znf_RING"/>
</dbReference>
<dbReference type="FunFam" id="3.30.40.10:FF:000187">
    <property type="entry name" value="E3 ubiquitin-protein ligase ATL6"/>
    <property type="match status" value="1"/>
</dbReference>
<evidence type="ECO:0000256" key="8">
    <source>
        <dbReference type="ARBA" id="ARBA00022771"/>
    </source>
</evidence>
<keyword evidence="18" id="KW-1185">Reference proteome</keyword>
<keyword evidence="10" id="KW-0862">Zinc</keyword>
<dbReference type="InterPro" id="IPR053238">
    <property type="entry name" value="RING-H2_zinc_finger"/>
</dbReference>
<dbReference type="AlphaFoldDB" id="A0A9Q0KMS0"/>
<accession>A0A9Q0KMS0</accession>
<feature type="domain" description="RING-type" evidence="16">
    <location>
        <begin position="93"/>
        <end position="135"/>
    </location>
</feature>
<dbReference type="SUPFAM" id="SSF57850">
    <property type="entry name" value="RING/U-box"/>
    <property type="match status" value="1"/>
</dbReference>
<comment type="pathway">
    <text evidence="3">Protein modification; protein ubiquitination.</text>
</comment>
<feature type="transmembrane region" description="Helical" evidence="15">
    <location>
        <begin position="21"/>
        <end position="43"/>
    </location>
</feature>
<evidence type="ECO:0000256" key="6">
    <source>
        <dbReference type="ARBA" id="ARBA00022692"/>
    </source>
</evidence>
<dbReference type="Gene3D" id="3.30.40.10">
    <property type="entry name" value="Zinc/RING finger domain, C3HC4 (zinc finger)"/>
    <property type="match status" value="1"/>
</dbReference>
<evidence type="ECO:0000256" key="2">
    <source>
        <dbReference type="ARBA" id="ARBA00004167"/>
    </source>
</evidence>
<evidence type="ECO:0000256" key="9">
    <source>
        <dbReference type="ARBA" id="ARBA00022786"/>
    </source>
</evidence>
<keyword evidence="5" id="KW-0808">Transferase</keyword>
<comment type="subcellular location">
    <subcellularLocation>
        <location evidence="2">Membrane</location>
        <topology evidence="2">Single-pass membrane protein</topology>
    </subcellularLocation>
</comment>
<sequence length="145" mass="16075">MMSAGTPGDYSDQSGWKRLDAIISLAVLFAIMIVVYSCLWCVYRRHARQLTMHTHSQGQGLSSSTGQDSSMVASIPTFVYRQSIQVDKDARECAVCLGTLEEGEMARLLPNCKHTFHVECINMWLISHSTCPICRSSVESLGVDI</sequence>
<comment type="similarity">
    <text evidence="13">Belongs to the RING-type zinc finger family. ATL subfamily.</text>
</comment>
<dbReference type="GO" id="GO:0061630">
    <property type="term" value="F:ubiquitin protein ligase activity"/>
    <property type="evidence" value="ECO:0007669"/>
    <property type="project" value="UniProtKB-EC"/>
</dbReference>
<dbReference type="SMART" id="SM00184">
    <property type="entry name" value="RING"/>
    <property type="match status" value="1"/>
</dbReference>
<evidence type="ECO:0000256" key="7">
    <source>
        <dbReference type="ARBA" id="ARBA00022723"/>
    </source>
</evidence>
<dbReference type="CDD" id="cd16461">
    <property type="entry name" value="RING-H2_EL5-like"/>
    <property type="match status" value="1"/>
</dbReference>
<comment type="catalytic activity">
    <reaction evidence="1">
        <text>S-ubiquitinyl-[E2 ubiquitin-conjugating enzyme]-L-cysteine + [acceptor protein]-L-lysine = [E2 ubiquitin-conjugating enzyme]-L-cysteine + N(6)-ubiquitinyl-[acceptor protein]-L-lysine.</text>
        <dbReference type="EC" id="2.3.2.27"/>
    </reaction>
</comment>
<evidence type="ECO:0000256" key="13">
    <source>
        <dbReference type="ARBA" id="ARBA00024209"/>
    </source>
</evidence>
<dbReference type="EMBL" id="JAMYWD010000004">
    <property type="protein sequence ID" value="KAJ4973081.1"/>
    <property type="molecule type" value="Genomic_DNA"/>
</dbReference>
<proteinExistence type="inferred from homology"/>
<dbReference type="GO" id="GO:0016020">
    <property type="term" value="C:membrane"/>
    <property type="evidence" value="ECO:0007669"/>
    <property type="project" value="UniProtKB-SubCell"/>
</dbReference>
<evidence type="ECO:0000256" key="10">
    <source>
        <dbReference type="ARBA" id="ARBA00022833"/>
    </source>
</evidence>
<evidence type="ECO:0000256" key="4">
    <source>
        <dbReference type="ARBA" id="ARBA00012483"/>
    </source>
</evidence>
<dbReference type="OrthoDB" id="8062037at2759"/>
<dbReference type="PROSITE" id="PS50089">
    <property type="entry name" value="ZF_RING_2"/>
    <property type="match status" value="1"/>
</dbReference>
<evidence type="ECO:0000313" key="17">
    <source>
        <dbReference type="EMBL" id="KAJ4973081.1"/>
    </source>
</evidence>
<dbReference type="Pfam" id="PF13639">
    <property type="entry name" value="zf-RING_2"/>
    <property type="match status" value="1"/>
</dbReference>
<evidence type="ECO:0000259" key="16">
    <source>
        <dbReference type="PROSITE" id="PS50089"/>
    </source>
</evidence>
<keyword evidence="7" id="KW-0479">Metal-binding</keyword>
<evidence type="ECO:0000313" key="18">
    <source>
        <dbReference type="Proteomes" id="UP001141806"/>
    </source>
</evidence>
<name>A0A9Q0KMS0_9MAGN</name>
<dbReference type="EC" id="2.3.2.27" evidence="4"/>
<keyword evidence="11 15" id="KW-1133">Transmembrane helix</keyword>
<dbReference type="PANTHER" id="PTHR14155">
    <property type="entry name" value="RING FINGER DOMAIN-CONTAINING"/>
    <property type="match status" value="1"/>
</dbReference>
<dbReference type="PANTHER" id="PTHR14155:SF627">
    <property type="entry name" value="OS06G0192800 PROTEIN"/>
    <property type="match status" value="1"/>
</dbReference>
<evidence type="ECO:0000256" key="3">
    <source>
        <dbReference type="ARBA" id="ARBA00004906"/>
    </source>
</evidence>
<keyword evidence="6 15" id="KW-0812">Transmembrane</keyword>
<organism evidence="17 18">
    <name type="scientific">Protea cynaroides</name>
    <dbReference type="NCBI Taxonomy" id="273540"/>
    <lineage>
        <taxon>Eukaryota</taxon>
        <taxon>Viridiplantae</taxon>
        <taxon>Streptophyta</taxon>
        <taxon>Embryophyta</taxon>
        <taxon>Tracheophyta</taxon>
        <taxon>Spermatophyta</taxon>
        <taxon>Magnoliopsida</taxon>
        <taxon>Proteales</taxon>
        <taxon>Proteaceae</taxon>
        <taxon>Protea</taxon>
    </lineage>
</organism>
<dbReference type="GO" id="GO:0008270">
    <property type="term" value="F:zinc ion binding"/>
    <property type="evidence" value="ECO:0007669"/>
    <property type="project" value="UniProtKB-KW"/>
</dbReference>
<protein>
    <recommendedName>
        <fullName evidence="4">RING-type E3 ubiquitin transferase</fullName>
        <ecNumber evidence="4">2.3.2.27</ecNumber>
    </recommendedName>
</protein>
<keyword evidence="8 14" id="KW-0863">Zinc-finger</keyword>
<dbReference type="Proteomes" id="UP001141806">
    <property type="component" value="Unassembled WGS sequence"/>
</dbReference>
<keyword evidence="12 15" id="KW-0472">Membrane</keyword>
<keyword evidence="9" id="KW-0833">Ubl conjugation pathway</keyword>
<evidence type="ECO:0000256" key="5">
    <source>
        <dbReference type="ARBA" id="ARBA00022679"/>
    </source>
</evidence>